<protein>
    <recommendedName>
        <fullName evidence="1">VOC domain-containing protein</fullName>
    </recommendedName>
</protein>
<dbReference type="Proteomes" id="UP000494249">
    <property type="component" value="Unassembled WGS sequence"/>
</dbReference>
<dbReference type="PANTHER" id="PTHR34109:SF1">
    <property type="entry name" value="VOC DOMAIN-CONTAINING PROTEIN"/>
    <property type="match status" value="1"/>
</dbReference>
<sequence length="170" mass="18600">MHDLARARYPIADTDSLPALQHASNNPIDPENSMTASRPAGVPWLTPYLTVRDARAATAFYTAAFGFDLRDSVQDDGVVMHVEMTYQGQLIVMFAPEGAFGSTAKTPRSAGAIAPQSFYVYVDDVDAVYARALAAGAKSLSEPQDQFWGDRFAQVEDLDGYRWALARHLP</sequence>
<name>A0A6J5BGN3_9BURK</name>
<dbReference type="Gene3D" id="3.30.720.120">
    <property type="match status" value="1"/>
</dbReference>
<evidence type="ECO:0000313" key="3">
    <source>
        <dbReference type="Proteomes" id="UP000494249"/>
    </source>
</evidence>
<proteinExistence type="predicted"/>
<dbReference type="Pfam" id="PF00903">
    <property type="entry name" value="Glyoxalase"/>
    <property type="match status" value="1"/>
</dbReference>
<evidence type="ECO:0000313" key="2">
    <source>
        <dbReference type="EMBL" id="CAB3704782.1"/>
    </source>
</evidence>
<dbReference type="PROSITE" id="PS51819">
    <property type="entry name" value="VOC"/>
    <property type="match status" value="1"/>
</dbReference>
<dbReference type="InterPro" id="IPR029068">
    <property type="entry name" value="Glyas_Bleomycin-R_OHBP_Dase"/>
</dbReference>
<dbReference type="SUPFAM" id="SSF54593">
    <property type="entry name" value="Glyoxalase/Bleomycin resistance protein/Dihydroxybiphenyl dioxygenase"/>
    <property type="match status" value="1"/>
</dbReference>
<accession>A0A6J5BGN3</accession>
<dbReference type="Gene3D" id="3.30.720.110">
    <property type="match status" value="1"/>
</dbReference>
<gene>
    <name evidence="2" type="ORF">LMG22037_03704</name>
</gene>
<dbReference type="PANTHER" id="PTHR34109">
    <property type="entry name" value="BNAUNNG04460D PROTEIN-RELATED"/>
    <property type="match status" value="1"/>
</dbReference>
<evidence type="ECO:0000259" key="1">
    <source>
        <dbReference type="PROSITE" id="PS51819"/>
    </source>
</evidence>
<feature type="domain" description="VOC" evidence="1">
    <location>
        <begin position="41"/>
        <end position="168"/>
    </location>
</feature>
<dbReference type="InterPro" id="IPR037523">
    <property type="entry name" value="VOC_core"/>
</dbReference>
<reference evidence="2 3" key="1">
    <citation type="submission" date="2020-04" db="EMBL/GenBank/DDBJ databases">
        <authorList>
            <person name="De Canck E."/>
        </authorList>
    </citation>
    <scope>NUCLEOTIDE SEQUENCE [LARGE SCALE GENOMIC DNA]</scope>
    <source>
        <strain evidence="2 3">LMG 22037</strain>
    </source>
</reference>
<organism evidence="2 3">
    <name type="scientific">Paraburkholderia phenoliruptrix</name>
    <dbReference type="NCBI Taxonomy" id="252970"/>
    <lineage>
        <taxon>Bacteria</taxon>
        <taxon>Pseudomonadati</taxon>
        <taxon>Pseudomonadota</taxon>
        <taxon>Betaproteobacteria</taxon>
        <taxon>Burkholderiales</taxon>
        <taxon>Burkholderiaceae</taxon>
        <taxon>Paraburkholderia</taxon>
    </lineage>
</organism>
<dbReference type="InterPro" id="IPR004360">
    <property type="entry name" value="Glyas_Fos-R_dOase_dom"/>
</dbReference>
<dbReference type="AlphaFoldDB" id="A0A6J5BGN3"/>
<dbReference type="EMBL" id="CADIKB010000018">
    <property type="protein sequence ID" value="CAB3704782.1"/>
    <property type="molecule type" value="Genomic_DNA"/>
</dbReference>